<sequence length="259" mass="28347">MFRCGVFREVEACSDPPSPALASGKGISFRFAFAGFWLRRAEASKAPRCRLGTRCSFGLRLLGLICVKFGVVVVKSEEISRFVGTLRRDDSAVKNGYGFVGGLSVTELRRTRISMVLFRRCRGGGSQVEAVTTHDALMEQISPRVEPASSTHYPTGSSAWLSSRWGWVTADEISSEEISRFVGTLRRDDSAVKNGYGFVGGLSVTELRRTRISMVLFRRCRGGGSQVEAVTTHDALMEQISPRVEPASSTHYPTGSCGF</sequence>
<dbReference type="EMBL" id="QGKW02000276">
    <property type="protein sequence ID" value="KAF2607914.1"/>
    <property type="molecule type" value="Genomic_DNA"/>
</dbReference>
<accession>A0A8S9LK78</accession>
<evidence type="ECO:0000313" key="2">
    <source>
        <dbReference type="Proteomes" id="UP000712281"/>
    </source>
</evidence>
<protein>
    <submittedName>
        <fullName evidence="1">Uncharacterized protein</fullName>
    </submittedName>
</protein>
<gene>
    <name evidence="1" type="ORF">F2Q68_00044946</name>
</gene>
<evidence type="ECO:0000313" key="1">
    <source>
        <dbReference type="EMBL" id="KAF2607914.1"/>
    </source>
</evidence>
<dbReference type="AlphaFoldDB" id="A0A8S9LK78"/>
<proteinExistence type="predicted"/>
<reference evidence="1" key="1">
    <citation type="submission" date="2019-12" db="EMBL/GenBank/DDBJ databases">
        <title>Genome sequencing and annotation of Brassica cretica.</title>
        <authorList>
            <person name="Studholme D.J."/>
            <person name="Sarris P.F."/>
        </authorList>
    </citation>
    <scope>NUCLEOTIDE SEQUENCE</scope>
    <source>
        <strain evidence="1">PFS-001/15</strain>
        <tissue evidence="1">Leaf</tissue>
    </source>
</reference>
<comment type="caution">
    <text evidence="1">The sequence shown here is derived from an EMBL/GenBank/DDBJ whole genome shotgun (WGS) entry which is preliminary data.</text>
</comment>
<organism evidence="1 2">
    <name type="scientific">Brassica cretica</name>
    <name type="common">Mustard</name>
    <dbReference type="NCBI Taxonomy" id="69181"/>
    <lineage>
        <taxon>Eukaryota</taxon>
        <taxon>Viridiplantae</taxon>
        <taxon>Streptophyta</taxon>
        <taxon>Embryophyta</taxon>
        <taxon>Tracheophyta</taxon>
        <taxon>Spermatophyta</taxon>
        <taxon>Magnoliopsida</taxon>
        <taxon>eudicotyledons</taxon>
        <taxon>Gunneridae</taxon>
        <taxon>Pentapetalae</taxon>
        <taxon>rosids</taxon>
        <taxon>malvids</taxon>
        <taxon>Brassicales</taxon>
        <taxon>Brassicaceae</taxon>
        <taxon>Brassiceae</taxon>
        <taxon>Brassica</taxon>
    </lineage>
</organism>
<dbReference type="Proteomes" id="UP000712281">
    <property type="component" value="Unassembled WGS sequence"/>
</dbReference>
<name>A0A8S9LK78_BRACR</name>